<reference evidence="4" key="1">
    <citation type="submission" date="2021-01" db="EMBL/GenBank/DDBJ databases">
        <authorList>
            <person name="Kaushik A."/>
        </authorList>
    </citation>
    <scope>NUCLEOTIDE SEQUENCE</scope>
    <source>
        <strain evidence="4">AG6-10EEA</strain>
    </source>
</reference>
<dbReference type="InterPro" id="IPR011600">
    <property type="entry name" value="Pept_C14_caspase"/>
</dbReference>
<dbReference type="GO" id="GO:0004197">
    <property type="term" value="F:cysteine-type endopeptidase activity"/>
    <property type="evidence" value="ECO:0007669"/>
    <property type="project" value="InterPro"/>
</dbReference>
<dbReference type="EMBL" id="CAJMXA010001254">
    <property type="protein sequence ID" value="CAE6456266.1"/>
    <property type="molecule type" value="Genomic_DNA"/>
</dbReference>
<comment type="similarity">
    <text evidence="1">Belongs to the peptidase C14B family.</text>
</comment>
<feature type="domain" description="Peptidase C14 caspase" evidence="3">
    <location>
        <begin position="141"/>
        <end position="417"/>
    </location>
</feature>
<evidence type="ECO:0000256" key="2">
    <source>
        <dbReference type="SAM" id="MobiDB-lite"/>
    </source>
</evidence>
<name>A0A8H3BHM1_9AGAM</name>
<protein>
    <recommendedName>
        <fullName evidence="3">Peptidase C14 caspase domain-containing protein</fullName>
    </recommendedName>
</protein>
<dbReference type="Gene3D" id="3.40.50.1460">
    <property type="match status" value="1"/>
</dbReference>
<feature type="region of interest" description="Disordered" evidence="2">
    <location>
        <begin position="104"/>
        <end position="123"/>
    </location>
</feature>
<evidence type="ECO:0000313" key="5">
    <source>
        <dbReference type="Proteomes" id="UP000663853"/>
    </source>
</evidence>
<dbReference type="Pfam" id="PF00656">
    <property type="entry name" value="Peptidase_C14"/>
    <property type="match status" value="1"/>
</dbReference>
<gene>
    <name evidence="4" type="ORF">RDB_LOCUS55916</name>
</gene>
<dbReference type="AlphaFoldDB" id="A0A8H3BHM1"/>
<sequence length="495" mass="53521">MLAKKQLTIHSQRRDNMFGKKPLRTIRSKGPLTSSTDVGRPTKSSSVSSSTQTGHRTALPNDGTRDPAGSEGAGNECAPVLSFATASFRLGFPREPFIPAVSPTPYESFSTSPSTSQVQADSAQSTGSVPALVAAPRFPQKKALLIGLNYEQCGKEKHLRHATNDAQYFSAALTKLGYSTGNTRVVTDEGQSSASREYLLECMDWLIGGASEGDRLFFMFSGHCLFPRGEKEPHLLAADTKTISRSTFQECLVSKVPAGAELNIVLDCSHAAGMVKLKYRIGQMVPELAALPIRSVGALGGLYGPRGLALSVQTAHAMINHTPVGTPTNTRPRRGVRGGLTASQPLSYQVTPNHRQLVVQGHPFAHFQEHQDAFVSPAGKVVVWAGTGERLKAFEASGGVKNGIVTNAFCRALDKCHDSATTRRDLWKSLVGAIDEENRCRRERDARKPNSCNIPISTRIQLAELWVSQDEPLSSASPILNQAFERPWNLCEATA</sequence>
<dbReference type="PANTHER" id="PTHR48104:SF30">
    <property type="entry name" value="METACASPASE-1"/>
    <property type="match status" value="1"/>
</dbReference>
<evidence type="ECO:0000259" key="3">
    <source>
        <dbReference type="Pfam" id="PF00656"/>
    </source>
</evidence>
<feature type="compositionally biased region" description="Polar residues" evidence="2">
    <location>
        <begin position="105"/>
        <end position="123"/>
    </location>
</feature>
<organism evidence="4 5">
    <name type="scientific">Rhizoctonia solani</name>
    <dbReference type="NCBI Taxonomy" id="456999"/>
    <lineage>
        <taxon>Eukaryota</taxon>
        <taxon>Fungi</taxon>
        <taxon>Dikarya</taxon>
        <taxon>Basidiomycota</taxon>
        <taxon>Agaricomycotina</taxon>
        <taxon>Agaricomycetes</taxon>
        <taxon>Cantharellales</taxon>
        <taxon>Ceratobasidiaceae</taxon>
        <taxon>Rhizoctonia</taxon>
    </lineage>
</organism>
<dbReference type="InterPro" id="IPR050452">
    <property type="entry name" value="Metacaspase"/>
</dbReference>
<dbReference type="GO" id="GO:0006508">
    <property type="term" value="P:proteolysis"/>
    <property type="evidence" value="ECO:0007669"/>
    <property type="project" value="InterPro"/>
</dbReference>
<feature type="region of interest" description="Disordered" evidence="2">
    <location>
        <begin position="1"/>
        <end position="76"/>
    </location>
</feature>
<evidence type="ECO:0000313" key="4">
    <source>
        <dbReference type="EMBL" id="CAE6456266.1"/>
    </source>
</evidence>
<evidence type="ECO:0000256" key="1">
    <source>
        <dbReference type="ARBA" id="ARBA00009005"/>
    </source>
</evidence>
<dbReference type="PANTHER" id="PTHR48104">
    <property type="entry name" value="METACASPASE-4"/>
    <property type="match status" value="1"/>
</dbReference>
<dbReference type="GO" id="GO:0005737">
    <property type="term" value="C:cytoplasm"/>
    <property type="evidence" value="ECO:0007669"/>
    <property type="project" value="TreeGrafter"/>
</dbReference>
<comment type="caution">
    <text evidence="4">The sequence shown here is derived from an EMBL/GenBank/DDBJ whole genome shotgun (WGS) entry which is preliminary data.</text>
</comment>
<accession>A0A8H3BHM1</accession>
<dbReference type="Proteomes" id="UP000663853">
    <property type="component" value="Unassembled WGS sequence"/>
</dbReference>
<proteinExistence type="inferred from homology"/>